<feature type="region of interest" description="Disordered" evidence="1">
    <location>
        <begin position="77"/>
        <end position="129"/>
    </location>
</feature>
<sequence>MDIQGKMQLESIKQQIRLLKANNRIKILKHVEGRAALIYFKYDNEMEGNIILKGKKYKVFVDAGGLKDITVDEVLESDAEVDYNGKNDKEQKNRDDDKRGQEQQGDSGEPECLPNKDPEDKGESESKSK</sequence>
<feature type="compositionally biased region" description="Basic and acidic residues" evidence="1">
    <location>
        <begin position="114"/>
        <end position="129"/>
    </location>
</feature>
<reference evidence="2" key="1">
    <citation type="submission" date="2020-03" db="EMBL/GenBank/DDBJ databases">
        <title>The deep terrestrial virosphere.</title>
        <authorList>
            <person name="Holmfeldt K."/>
            <person name="Nilsson E."/>
            <person name="Simone D."/>
            <person name="Lopez-Fernandez M."/>
            <person name="Wu X."/>
            <person name="de Brujin I."/>
            <person name="Lundin D."/>
            <person name="Andersson A."/>
            <person name="Bertilsson S."/>
            <person name="Dopson M."/>
        </authorList>
    </citation>
    <scope>NUCLEOTIDE SEQUENCE</scope>
    <source>
        <strain evidence="2">MM415B02038</strain>
    </source>
</reference>
<evidence type="ECO:0000313" key="2">
    <source>
        <dbReference type="EMBL" id="QJA55510.1"/>
    </source>
</evidence>
<accession>A0A6M3IDJ3</accession>
<dbReference type="AlphaFoldDB" id="A0A6M3IDJ3"/>
<gene>
    <name evidence="2" type="ORF">MM415B02038_0008</name>
</gene>
<protein>
    <submittedName>
        <fullName evidence="2">Uncharacterized protein</fullName>
    </submittedName>
</protein>
<evidence type="ECO:0000256" key="1">
    <source>
        <dbReference type="SAM" id="MobiDB-lite"/>
    </source>
</evidence>
<feature type="compositionally biased region" description="Basic and acidic residues" evidence="1">
    <location>
        <begin position="83"/>
        <end position="101"/>
    </location>
</feature>
<proteinExistence type="predicted"/>
<dbReference type="EMBL" id="MT141163">
    <property type="protein sequence ID" value="QJA55510.1"/>
    <property type="molecule type" value="Genomic_DNA"/>
</dbReference>
<name>A0A6M3IDJ3_9ZZZZ</name>
<organism evidence="2">
    <name type="scientific">viral metagenome</name>
    <dbReference type="NCBI Taxonomy" id="1070528"/>
    <lineage>
        <taxon>unclassified sequences</taxon>
        <taxon>metagenomes</taxon>
        <taxon>organismal metagenomes</taxon>
    </lineage>
</organism>